<comment type="caution">
    <text evidence="5">The sequence shown here is derived from an EMBL/GenBank/DDBJ whole genome shotgun (WGS) entry which is preliminary data.</text>
</comment>
<evidence type="ECO:0000313" key="6">
    <source>
        <dbReference type="Proteomes" id="UP000612899"/>
    </source>
</evidence>
<feature type="domain" description="Glycosyl transferase family 28 C-terminal" evidence="4">
    <location>
        <begin position="592"/>
        <end position="727"/>
    </location>
</feature>
<dbReference type="Gene3D" id="3.40.50.2000">
    <property type="entry name" value="Glycogen Phosphorylase B"/>
    <property type="match status" value="1"/>
</dbReference>
<keyword evidence="1" id="KW-0378">Hydrolase</keyword>
<gene>
    <name evidence="5" type="ORF">Rhe02_50810</name>
</gene>
<dbReference type="RefSeq" id="WP_239124039.1">
    <property type="nucleotide sequence ID" value="NZ_BONY01000032.1"/>
</dbReference>
<dbReference type="InterPro" id="IPR007235">
    <property type="entry name" value="Glyco_trans_28_C"/>
</dbReference>
<dbReference type="InterPro" id="IPR050266">
    <property type="entry name" value="AB_hydrolase_sf"/>
</dbReference>
<feature type="domain" description="AB hydrolase-1" evidence="3">
    <location>
        <begin position="31"/>
        <end position="281"/>
    </location>
</feature>
<feature type="region of interest" description="Disordered" evidence="2">
    <location>
        <begin position="316"/>
        <end position="347"/>
    </location>
</feature>
<feature type="compositionally biased region" description="Polar residues" evidence="2">
    <location>
        <begin position="316"/>
        <end position="339"/>
    </location>
</feature>
<dbReference type="Pfam" id="PF00561">
    <property type="entry name" value="Abhydrolase_1"/>
    <property type="match status" value="1"/>
</dbReference>
<protein>
    <recommendedName>
        <fullName evidence="7">Alpha/beta fold hydrolase</fullName>
    </recommendedName>
</protein>
<dbReference type="InterPro" id="IPR000073">
    <property type="entry name" value="AB_hydrolase_1"/>
</dbReference>
<evidence type="ECO:0000259" key="3">
    <source>
        <dbReference type="Pfam" id="PF00561"/>
    </source>
</evidence>
<evidence type="ECO:0000313" key="5">
    <source>
        <dbReference type="EMBL" id="GIH07014.1"/>
    </source>
</evidence>
<dbReference type="SUPFAM" id="SSF53474">
    <property type="entry name" value="alpha/beta-Hydrolases"/>
    <property type="match status" value="1"/>
</dbReference>
<reference evidence="5" key="1">
    <citation type="submission" date="2021-01" db="EMBL/GenBank/DDBJ databases">
        <title>Whole genome shotgun sequence of Rhizocola hellebori NBRC 109834.</title>
        <authorList>
            <person name="Komaki H."/>
            <person name="Tamura T."/>
        </authorList>
    </citation>
    <scope>NUCLEOTIDE SEQUENCE</scope>
    <source>
        <strain evidence="5">NBRC 109834</strain>
    </source>
</reference>
<organism evidence="5 6">
    <name type="scientific">Rhizocola hellebori</name>
    <dbReference type="NCBI Taxonomy" id="1392758"/>
    <lineage>
        <taxon>Bacteria</taxon>
        <taxon>Bacillati</taxon>
        <taxon>Actinomycetota</taxon>
        <taxon>Actinomycetes</taxon>
        <taxon>Micromonosporales</taxon>
        <taxon>Micromonosporaceae</taxon>
        <taxon>Rhizocola</taxon>
    </lineage>
</organism>
<dbReference type="Pfam" id="PF04101">
    <property type="entry name" value="Glyco_tran_28_C"/>
    <property type="match status" value="1"/>
</dbReference>
<name>A0A8J3VH38_9ACTN</name>
<dbReference type="Proteomes" id="UP000612899">
    <property type="component" value="Unassembled WGS sequence"/>
</dbReference>
<evidence type="ECO:0000256" key="2">
    <source>
        <dbReference type="SAM" id="MobiDB-lite"/>
    </source>
</evidence>
<dbReference type="EMBL" id="BONY01000032">
    <property type="protein sequence ID" value="GIH07014.1"/>
    <property type="molecule type" value="Genomic_DNA"/>
</dbReference>
<dbReference type="AlphaFoldDB" id="A0A8J3VH38"/>
<dbReference type="SUPFAM" id="SSF53756">
    <property type="entry name" value="UDP-Glycosyltransferase/glycogen phosphorylase"/>
    <property type="match status" value="1"/>
</dbReference>
<proteinExistence type="predicted"/>
<dbReference type="GO" id="GO:0016787">
    <property type="term" value="F:hydrolase activity"/>
    <property type="evidence" value="ECO:0007669"/>
    <property type="project" value="UniProtKB-KW"/>
</dbReference>
<keyword evidence="6" id="KW-1185">Reference proteome</keyword>
<dbReference type="PANTHER" id="PTHR43798">
    <property type="entry name" value="MONOACYLGLYCEROL LIPASE"/>
    <property type="match status" value="1"/>
</dbReference>
<dbReference type="Gene3D" id="3.40.50.1820">
    <property type="entry name" value="alpha/beta hydrolase"/>
    <property type="match status" value="1"/>
</dbReference>
<dbReference type="InterPro" id="IPR029058">
    <property type="entry name" value="AB_hydrolase_fold"/>
</dbReference>
<evidence type="ECO:0008006" key="7">
    <source>
        <dbReference type="Google" id="ProtNLM"/>
    </source>
</evidence>
<sequence>MRARSADAEGFVEHDGVRIHYEVYGDAEQTLLLMPTWTIIHKRFWKGQIPYLARHHRVVTYDGPGNGSSDRPLDPSAYGHEAQVAYALKVLDATGTDRAVLVALSMAAVWAVDLAANHASRVEAAVLIGSSVPVPTRGLAPRPQIEIDDPAPELPPSGVPLLATDPVEHWAKYNREYFLNSYDDFLWFFFGQCFSEPHSTKQIEDCVGWGRDTSGSVLIADSHRSAPGPQAFEEWCRSITRPMLFIHGDEDRISPLLRSEIMAEWTGGELVAMRGAGHIPLARDPVKVNLLLHEFAARLLPALSWWQSPAVSREQSPAVSGEQSPAVSREQSPAVSREQSPARGRTWARWSHRPKRVLYLSSPIGLGHARRDVAIAAALRERHPGLQIDWLAQHPVTRVLAEHGERVHPASRWLANESAHIEDEAGEHDLHAFEAIRRMDEVLVANFMIFHDVVQETSYDLVIGDEAWDVDHFLHENPELKRFSYAWMTDFVGNLPMPDGGQREALVAADYNAEMIEHIARYPRIRDKAIFVGNPDDVVGGAFGPGLPLIRDWTQQHYDFAGYVTGFDPAAVADREALRAQLGYRPDEQVCVVTVGGSGVGEHLLRRVVAAFDETAQRVAGLRMVVVTGPRIDAGKIRARRGLEVHAFVPDLYRHLAASDLAIVQGGLTTCMELTASGRPFLYIPLRHHFEQNFHVAHRLSRYRAGQRLDYDELTPEVLADAIAKQIGRETAYLPVETDGAQRAANLLAALL</sequence>
<evidence type="ECO:0000256" key="1">
    <source>
        <dbReference type="ARBA" id="ARBA00022801"/>
    </source>
</evidence>
<evidence type="ECO:0000259" key="4">
    <source>
        <dbReference type="Pfam" id="PF04101"/>
    </source>
</evidence>
<dbReference type="PANTHER" id="PTHR43798:SF31">
    <property type="entry name" value="AB HYDROLASE SUPERFAMILY PROTEIN YCLE"/>
    <property type="match status" value="1"/>
</dbReference>
<accession>A0A8J3VH38</accession>
<dbReference type="GO" id="GO:0016020">
    <property type="term" value="C:membrane"/>
    <property type="evidence" value="ECO:0007669"/>
    <property type="project" value="TreeGrafter"/>
</dbReference>
<dbReference type="GO" id="GO:0016758">
    <property type="term" value="F:hexosyltransferase activity"/>
    <property type="evidence" value="ECO:0007669"/>
    <property type="project" value="InterPro"/>
</dbReference>